<dbReference type="Proteomes" id="UP001501333">
    <property type="component" value="Unassembled WGS sequence"/>
</dbReference>
<organism evidence="1 2">
    <name type="scientific">Flavobacterium chungbukense</name>
    <dbReference type="NCBI Taxonomy" id="877464"/>
    <lineage>
        <taxon>Bacteria</taxon>
        <taxon>Pseudomonadati</taxon>
        <taxon>Bacteroidota</taxon>
        <taxon>Flavobacteriia</taxon>
        <taxon>Flavobacteriales</taxon>
        <taxon>Flavobacteriaceae</taxon>
        <taxon>Flavobacterium</taxon>
    </lineage>
</organism>
<reference evidence="2" key="1">
    <citation type="journal article" date="2019" name="Int. J. Syst. Evol. Microbiol.">
        <title>The Global Catalogue of Microorganisms (GCM) 10K type strain sequencing project: providing services to taxonomists for standard genome sequencing and annotation.</title>
        <authorList>
            <consortium name="The Broad Institute Genomics Platform"/>
            <consortium name="The Broad Institute Genome Sequencing Center for Infectious Disease"/>
            <person name="Wu L."/>
            <person name="Ma J."/>
        </authorList>
    </citation>
    <scope>NUCLEOTIDE SEQUENCE [LARGE SCALE GENOMIC DNA]</scope>
    <source>
        <strain evidence="2">JCM 17386</strain>
    </source>
</reference>
<proteinExistence type="predicted"/>
<accession>A0ABP7Y5A1</accession>
<gene>
    <name evidence="1" type="ORF">GCM10022250_20130</name>
</gene>
<protein>
    <recommendedName>
        <fullName evidence="3">Transposase</fullName>
    </recommendedName>
</protein>
<name>A0ABP7Y5A1_9FLAO</name>
<evidence type="ECO:0000313" key="1">
    <source>
        <dbReference type="EMBL" id="GAA4129881.1"/>
    </source>
</evidence>
<evidence type="ECO:0000313" key="2">
    <source>
        <dbReference type="Proteomes" id="UP001501333"/>
    </source>
</evidence>
<dbReference type="EMBL" id="BAABAO010000005">
    <property type="protein sequence ID" value="GAA4129881.1"/>
    <property type="molecule type" value="Genomic_DNA"/>
</dbReference>
<keyword evidence="2" id="KW-1185">Reference proteome</keyword>
<sequence length="67" mass="7582">MKQLKNIKTPFFKTKKETPTATEPRITIKDFKVSVFIKVNACKAKPRKSKDGPTTTNGYKILGELLI</sequence>
<evidence type="ECO:0008006" key="3">
    <source>
        <dbReference type="Google" id="ProtNLM"/>
    </source>
</evidence>
<comment type="caution">
    <text evidence="1">The sequence shown here is derived from an EMBL/GenBank/DDBJ whole genome shotgun (WGS) entry which is preliminary data.</text>
</comment>